<dbReference type="AlphaFoldDB" id="A0A328U0G9"/>
<dbReference type="PANTHER" id="PTHR43316">
    <property type="entry name" value="HYDROLASE, HALOACID DELAHOGENASE-RELATED"/>
    <property type="match status" value="1"/>
</dbReference>
<dbReference type="Pfam" id="PF00702">
    <property type="entry name" value="Hydrolase"/>
    <property type="match status" value="1"/>
</dbReference>
<evidence type="ECO:0000256" key="1">
    <source>
        <dbReference type="ARBA" id="ARBA00022801"/>
    </source>
</evidence>
<evidence type="ECO:0000313" key="2">
    <source>
        <dbReference type="EMBL" id="RAP76140.1"/>
    </source>
</evidence>
<dbReference type="Gene3D" id="3.40.50.1000">
    <property type="entry name" value="HAD superfamily/HAD-like"/>
    <property type="match status" value="1"/>
</dbReference>
<dbReference type="InterPro" id="IPR051540">
    <property type="entry name" value="S-2-haloacid_dehalogenase"/>
</dbReference>
<dbReference type="InterPro" id="IPR006439">
    <property type="entry name" value="HAD-SF_hydro_IA"/>
</dbReference>
<protein>
    <submittedName>
        <fullName evidence="2">HAD family hydrolase</fullName>
    </submittedName>
</protein>
<dbReference type="PRINTS" id="PR00413">
    <property type="entry name" value="HADHALOGNASE"/>
</dbReference>
<dbReference type="NCBIfam" id="TIGR01509">
    <property type="entry name" value="HAD-SF-IA-v3"/>
    <property type="match status" value="1"/>
</dbReference>
<dbReference type="EMBL" id="QLUW01000002">
    <property type="protein sequence ID" value="RAP76140.1"/>
    <property type="molecule type" value="Genomic_DNA"/>
</dbReference>
<organism evidence="2 3">
    <name type="scientific">Paenibacillus montanisoli</name>
    <dbReference type="NCBI Taxonomy" id="2081970"/>
    <lineage>
        <taxon>Bacteria</taxon>
        <taxon>Bacillati</taxon>
        <taxon>Bacillota</taxon>
        <taxon>Bacilli</taxon>
        <taxon>Bacillales</taxon>
        <taxon>Paenibacillaceae</taxon>
        <taxon>Paenibacillus</taxon>
    </lineage>
</organism>
<accession>A0A328U0G9</accession>
<proteinExistence type="predicted"/>
<dbReference type="GO" id="GO:0016787">
    <property type="term" value="F:hydrolase activity"/>
    <property type="evidence" value="ECO:0007669"/>
    <property type="project" value="UniProtKB-KW"/>
</dbReference>
<comment type="caution">
    <text evidence="2">The sequence shown here is derived from an EMBL/GenBank/DDBJ whole genome shotgun (WGS) entry which is preliminary data.</text>
</comment>
<dbReference type="NCBIfam" id="TIGR01549">
    <property type="entry name" value="HAD-SF-IA-v1"/>
    <property type="match status" value="1"/>
</dbReference>
<keyword evidence="3" id="KW-1185">Reference proteome</keyword>
<keyword evidence="1 2" id="KW-0378">Hydrolase</keyword>
<dbReference type="Proteomes" id="UP000249260">
    <property type="component" value="Unassembled WGS sequence"/>
</dbReference>
<reference evidence="2 3" key="1">
    <citation type="submission" date="2018-06" db="EMBL/GenBank/DDBJ databases">
        <title>Paenibacillus montanisoli sp. nov., isolated from mountain area soil.</title>
        <authorList>
            <person name="Wu M."/>
        </authorList>
    </citation>
    <scope>NUCLEOTIDE SEQUENCE [LARGE SCALE GENOMIC DNA]</scope>
    <source>
        <strain evidence="2 3">RA17</strain>
    </source>
</reference>
<name>A0A328U0G9_9BACL</name>
<dbReference type="OrthoDB" id="9809962at2"/>
<dbReference type="SFLD" id="SFLDS00003">
    <property type="entry name" value="Haloacid_Dehalogenase"/>
    <property type="match status" value="1"/>
</dbReference>
<dbReference type="SUPFAM" id="SSF56784">
    <property type="entry name" value="HAD-like"/>
    <property type="match status" value="1"/>
</dbReference>
<dbReference type="InterPro" id="IPR023214">
    <property type="entry name" value="HAD_sf"/>
</dbReference>
<dbReference type="InterPro" id="IPR036412">
    <property type="entry name" value="HAD-like_sf"/>
</dbReference>
<evidence type="ECO:0000313" key="3">
    <source>
        <dbReference type="Proteomes" id="UP000249260"/>
    </source>
</evidence>
<dbReference type="RefSeq" id="WP_112882364.1">
    <property type="nucleotide sequence ID" value="NZ_QLUW01000002.1"/>
</dbReference>
<dbReference type="SFLD" id="SFLDG01129">
    <property type="entry name" value="C1.5:_HAD__Beta-PGM__Phosphata"/>
    <property type="match status" value="1"/>
</dbReference>
<sequence>MSIQAIYFDLFETLITEFENGRRRSKRSYDYNTLLGIPNEAFKAEWAARSVKRMNGHFASYREVILDILSGRELTVDEDAIQFLYEARLQEKVLPFEHVEHEIVTLLADLRRKGIRIGLISNCTEEEVSHWRDSRLADYFDDCIFSYEVKCSKPDTRIYALACERLQVRPEDCAFVGDGGSNELEGAARAGLRVFHAYWYNTYIQSEFMKLRSPRELMQHL</sequence>
<gene>
    <name evidence="2" type="ORF">DL346_12040</name>
</gene>